<evidence type="ECO:0000313" key="3">
    <source>
        <dbReference type="EMBL" id="CDL80985.1"/>
    </source>
</evidence>
<protein>
    <recommendedName>
        <fullName evidence="2">DUF6651 domain-containing protein</fullName>
    </recommendedName>
</protein>
<dbReference type="Pfam" id="PF20356">
    <property type="entry name" value="DUF6651"/>
    <property type="match status" value="1"/>
</dbReference>
<dbReference type="InterPro" id="IPR046593">
    <property type="entry name" value="DUF6651"/>
</dbReference>
<proteinExistence type="predicted"/>
<accession>W1IUW4</accession>
<sequence length="288" mass="31154">MNLWQMLMANRGILMDVADDGIQGGSGGGVSAGEPERKTEELKDDYVDLSQEQLINRLKASETEKANLVKETMKRKTENKSLTDKLAAFGDATPEQITELLTAKKTAEEEKQRREQEEQEKRGEFDAVKKQMIEAHQAELKGRDDVIATLAGEKDTLRSQILELTVGSAFSGSNFLREETLITPSKARVIYGGHFEVGEDGIVVGYDKPAGAKERAVLVDGNGSPLAFEQAIERILKADPESDALLRSKARPGAGSNTDLGAGGKPALKELNALDKIAAGVAKMRSGN</sequence>
<dbReference type="RefSeq" id="WP_038234217.1">
    <property type="nucleotide sequence ID" value="NZ_CAWLWS010000002.1"/>
</dbReference>
<reference evidence="3" key="1">
    <citation type="submission" date="2013-11" db="EMBL/GenBank/DDBJ databases">
        <title>Draft genome sequence and annotation of the entomopathogenic bacteria, Xenorhabdus cabanillasi strain JM26 and Xenorhabdus szentirmai strain DSM 16338.</title>
        <authorList>
            <person name="Gualtieri M."/>
            <person name="Ogier J.C."/>
            <person name="Pages S."/>
            <person name="Givaudan A."/>
            <person name="Gaudriault S."/>
        </authorList>
    </citation>
    <scope>NUCLEOTIDE SEQUENCE [LARGE SCALE GENOMIC DNA]</scope>
    <source>
        <strain evidence="3">DSM 16338</strain>
    </source>
</reference>
<keyword evidence="4" id="KW-1185">Reference proteome</keyword>
<dbReference type="STRING" id="1427518.XSR1_100035"/>
<gene>
    <name evidence="3" type="ORF">XSR1_100035</name>
</gene>
<organism evidence="3 4">
    <name type="scientific">Xenorhabdus szentirmaii DSM 16338</name>
    <dbReference type="NCBI Taxonomy" id="1427518"/>
    <lineage>
        <taxon>Bacteria</taxon>
        <taxon>Pseudomonadati</taxon>
        <taxon>Pseudomonadota</taxon>
        <taxon>Gammaproteobacteria</taxon>
        <taxon>Enterobacterales</taxon>
        <taxon>Morganellaceae</taxon>
        <taxon>Xenorhabdus</taxon>
    </lineage>
</organism>
<evidence type="ECO:0000256" key="1">
    <source>
        <dbReference type="SAM" id="Coils"/>
    </source>
</evidence>
<dbReference type="OrthoDB" id="8481039at2"/>
<evidence type="ECO:0000313" key="4">
    <source>
        <dbReference type="Proteomes" id="UP000019202"/>
    </source>
</evidence>
<comment type="caution">
    <text evidence="3">The sequence shown here is derived from an EMBL/GenBank/DDBJ whole genome shotgun (WGS) entry which is preliminary data.</text>
</comment>
<feature type="domain" description="DUF6651" evidence="2">
    <location>
        <begin position="152"/>
        <end position="259"/>
    </location>
</feature>
<keyword evidence="1" id="KW-0175">Coiled coil</keyword>
<dbReference type="Proteomes" id="UP000019202">
    <property type="component" value="Unassembled WGS sequence"/>
</dbReference>
<dbReference type="AlphaFoldDB" id="W1IUW4"/>
<dbReference type="EMBL" id="CBXF010000002">
    <property type="protein sequence ID" value="CDL80985.1"/>
    <property type="molecule type" value="Genomic_DNA"/>
</dbReference>
<name>W1IUW4_9GAMM</name>
<evidence type="ECO:0000259" key="2">
    <source>
        <dbReference type="Pfam" id="PF20356"/>
    </source>
</evidence>
<feature type="coiled-coil region" evidence="1">
    <location>
        <begin position="97"/>
        <end position="124"/>
    </location>
</feature>